<evidence type="ECO:0000256" key="10">
    <source>
        <dbReference type="ARBA" id="ARBA00023098"/>
    </source>
</evidence>
<proteinExistence type="inferred from homology"/>
<dbReference type="GO" id="GO:0016020">
    <property type="term" value="C:membrane"/>
    <property type="evidence" value="ECO:0007669"/>
    <property type="project" value="InterPro"/>
</dbReference>
<evidence type="ECO:0000256" key="2">
    <source>
        <dbReference type="ARBA" id="ARBA00004127"/>
    </source>
</evidence>
<evidence type="ECO:0000256" key="5">
    <source>
        <dbReference type="ARBA" id="ARBA00017171"/>
    </source>
</evidence>
<dbReference type="PANTHER" id="PTHR14269:SF61">
    <property type="entry name" value="CDP-DIACYLGLYCEROL--SERINE O-PHOSPHATIDYLTRANSFERASE"/>
    <property type="match status" value="1"/>
</dbReference>
<organism evidence="17 18">
    <name type="scientific">Acinetobacter sedimenti</name>
    <dbReference type="NCBI Taxonomy" id="2919922"/>
    <lineage>
        <taxon>Bacteria</taxon>
        <taxon>Pseudomonadati</taxon>
        <taxon>Pseudomonadota</taxon>
        <taxon>Gammaproteobacteria</taxon>
        <taxon>Moraxellales</taxon>
        <taxon>Moraxellaceae</taxon>
        <taxon>Acinetobacter</taxon>
    </lineage>
</organism>
<reference evidence="17" key="1">
    <citation type="submission" date="2022-02" db="EMBL/GenBank/DDBJ databases">
        <title>Acinetobacter A3.8 sp. nov., isolated from Sediment (Zhairuo Island).</title>
        <authorList>
            <person name="Zheng K."/>
        </authorList>
    </citation>
    <scope>NUCLEOTIDE SEQUENCE</scope>
    <source>
        <strain evidence="17">A3.8</strain>
    </source>
</reference>
<comment type="subcellular location">
    <subcellularLocation>
        <location evidence="2">Endomembrane system</location>
        <topology evidence="2">Multi-pass membrane protein</topology>
    </subcellularLocation>
</comment>
<dbReference type="InterPro" id="IPR000462">
    <property type="entry name" value="CDP-OH_P_trans"/>
</dbReference>
<keyword evidence="10" id="KW-0443">Lipid metabolism</keyword>
<dbReference type="Pfam" id="PF01066">
    <property type="entry name" value="CDP-OH_P_transf"/>
    <property type="match status" value="1"/>
</dbReference>
<evidence type="ECO:0000256" key="16">
    <source>
        <dbReference type="SAM" id="Phobius"/>
    </source>
</evidence>
<dbReference type="GO" id="GO:0012505">
    <property type="term" value="C:endomembrane system"/>
    <property type="evidence" value="ECO:0007669"/>
    <property type="project" value="UniProtKB-SubCell"/>
</dbReference>
<evidence type="ECO:0000256" key="4">
    <source>
        <dbReference type="ARBA" id="ARBA00013174"/>
    </source>
</evidence>
<keyword evidence="18" id="KW-1185">Reference proteome</keyword>
<dbReference type="InterPro" id="IPR048254">
    <property type="entry name" value="CDP_ALCOHOL_P_TRANSF_CS"/>
</dbReference>
<feature type="transmembrane region" description="Helical" evidence="16">
    <location>
        <begin position="247"/>
        <end position="265"/>
    </location>
</feature>
<feature type="transmembrane region" description="Helical" evidence="16">
    <location>
        <begin position="126"/>
        <end position="145"/>
    </location>
</feature>
<evidence type="ECO:0000256" key="1">
    <source>
        <dbReference type="ARBA" id="ARBA00000287"/>
    </source>
</evidence>
<dbReference type="PANTHER" id="PTHR14269">
    <property type="entry name" value="CDP-DIACYLGLYCEROL--GLYCEROL-3-PHOSPHATE 3-PHOSPHATIDYLTRANSFERASE-RELATED"/>
    <property type="match status" value="1"/>
</dbReference>
<evidence type="ECO:0000313" key="17">
    <source>
        <dbReference type="EMBL" id="MCJ8146392.1"/>
    </source>
</evidence>
<comment type="similarity">
    <text evidence="3 15">Belongs to the CDP-alcohol phosphatidyltransferase class-I family.</text>
</comment>
<keyword evidence="6" id="KW-0444">Lipid biosynthesis</keyword>
<dbReference type="RefSeq" id="WP_241571167.1">
    <property type="nucleotide sequence ID" value="NZ_JAKUML010000007.1"/>
</dbReference>
<feature type="transmembrane region" description="Helical" evidence="16">
    <location>
        <begin position="223"/>
        <end position="241"/>
    </location>
</feature>
<evidence type="ECO:0000256" key="11">
    <source>
        <dbReference type="ARBA" id="ARBA00023136"/>
    </source>
</evidence>
<protein>
    <recommendedName>
        <fullName evidence="5">CDP-diacylglycerol--serine O-phosphatidyltransferase</fullName>
        <ecNumber evidence="4">2.7.8.8</ecNumber>
    </recommendedName>
    <alternativeName>
        <fullName evidence="14">Phosphatidylserine synthase</fullName>
    </alternativeName>
</protein>
<gene>
    <name evidence="17" type="primary">pssA</name>
    <name evidence="17" type="ORF">MKI79_05690</name>
</gene>
<dbReference type="EMBL" id="JAKUML010000007">
    <property type="protein sequence ID" value="MCJ8146392.1"/>
    <property type="molecule type" value="Genomic_DNA"/>
</dbReference>
<dbReference type="InterPro" id="IPR050324">
    <property type="entry name" value="CDP-alcohol_PTase-I"/>
</dbReference>
<evidence type="ECO:0000256" key="7">
    <source>
        <dbReference type="ARBA" id="ARBA00022679"/>
    </source>
</evidence>
<keyword evidence="13" id="KW-1208">Phospholipid metabolism</keyword>
<dbReference type="PROSITE" id="PS00379">
    <property type="entry name" value="CDP_ALCOHOL_P_TRANSF"/>
    <property type="match status" value="1"/>
</dbReference>
<keyword evidence="7 15" id="KW-0808">Transferase</keyword>
<evidence type="ECO:0000313" key="18">
    <source>
        <dbReference type="Proteomes" id="UP001139701"/>
    </source>
</evidence>
<comment type="catalytic activity">
    <reaction evidence="1">
        <text>a CDP-1,2-diacyl-sn-glycerol + L-serine = a 1,2-diacyl-sn-glycero-3-phospho-L-serine + CMP + H(+)</text>
        <dbReference type="Rhea" id="RHEA:16913"/>
        <dbReference type="ChEBI" id="CHEBI:15378"/>
        <dbReference type="ChEBI" id="CHEBI:33384"/>
        <dbReference type="ChEBI" id="CHEBI:57262"/>
        <dbReference type="ChEBI" id="CHEBI:58332"/>
        <dbReference type="ChEBI" id="CHEBI:60377"/>
        <dbReference type="EC" id="2.7.8.8"/>
    </reaction>
</comment>
<dbReference type="EC" id="2.7.8.8" evidence="4"/>
<evidence type="ECO:0000256" key="3">
    <source>
        <dbReference type="ARBA" id="ARBA00010441"/>
    </source>
</evidence>
<feature type="transmembrane region" description="Helical" evidence="16">
    <location>
        <begin position="39"/>
        <end position="59"/>
    </location>
</feature>
<dbReference type="GO" id="GO:0008654">
    <property type="term" value="P:phospholipid biosynthetic process"/>
    <property type="evidence" value="ECO:0007669"/>
    <property type="project" value="UniProtKB-KW"/>
</dbReference>
<keyword evidence="12" id="KW-0594">Phospholipid biosynthesis</keyword>
<keyword evidence="8 16" id="KW-0812">Transmembrane</keyword>
<evidence type="ECO:0000256" key="13">
    <source>
        <dbReference type="ARBA" id="ARBA00023264"/>
    </source>
</evidence>
<dbReference type="InterPro" id="IPR043130">
    <property type="entry name" value="CDP-OH_PTrfase_TM_dom"/>
</dbReference>
<dbReference type="Proteomes" id="UP001139701">
    <property type="component" value="Unassembled WGS sequence"/>
</dbReference>
<keyword evidence="9 16" id="KW-1133">Transmembrane helix</keyword>
<dbReference type="AlphaFoldDB" id="A0A9X2B6R9"/>
<dbReference type="InterPro" id="IPR004533">
    <property type="entry name" value="CDP-diaglyc--ser_O-PTrfase"/>
</dbReference>
<evidence type="ECO:0000256" key="15">
    <source>
        <dbReference type="RuleBase" id="RU003750"/>
    </source>
</evidence>
<accession>A0A9X2B6R9</accession>
<dbReference type="Gene3D" id="1.20.120.1760">
    <property type="match status" value="1"/>
</dbReference>
<name>A0A9X2B6R9_9GAMM</name>
<evidence type="ECO:0000256" key="9">
    <source>
        <dbReference type="ARBA" id="ARBA00022989"/>
    </source>
</evidence>
<comment type="caution">
    <text evidence="17">The sequence shown here is derived from an EMBL/GenBank/DDBJ whole genome shotgun (WGS) entry which is preliminary data.</text>
</comment>
<evidence type="ECO:0000256" key="6">
    <source>
        <dbReference type="ARBA" id="ARBA00022516"/>
    </source>
</evidence>
<sequence length="270" mass="29651">MPKEHSEQKASTGLDYDGITFEVVEEEQTATGKVRRRGIYLWPNLITTAALLSGFYSIIASMNGQYLQAVYAIIIAALLDGLDGRVARAIGAQSAFGEQFDSLSDLLAFGVAPAILMYSWSTHDLGRIGLACCFIYTVCAAFRLARFNVQIGTVDKRYFIGIASPLAAIIVICSVWVQQDFKDTLDFSAVWLQGLNAATMVIVGLLMISNLKYYSFKVMDRKRVPFVIMIPVILIFSAITYNIPVGILIVSIIYALSGIVTTLMSRKQSA</sequence>
<dbReference type="NCBIfam" id="TIGR00473">
    <property type="entry name" value="pssA"/>
    <property type="match status" value="1"/>
</dbReference>
<keyword evidence="11 16" id="KW-0472">Membrane</keyword>
<evidence type="ECO:0000256" key="12">
    <source>
        <dbReference type="ARBA" id="ARBA00023209"/>
    </source>
</evidence>
<dbReference type="GO" id="GO:0003882">
    <property type="term" value="F:CDP-diacylglycerol-serine O-phosphatidyltransferase activity"/>
    <property type="evidence" value="ECO:0007669"/>
    <property type="project" value="UniProtKB-EC"/>
</dbReference>
<feature type="transmembrane region" description="Helical" evidence="16">
    <location>
        <begin position="157"/>
        <end position="177"/>
    </location>
</feature>
<feature type="transmembrane region" description="Helical" evidence="16">
    <location>
        <begin position="189"/>
        <end position="211"/>
    </location>
</feature>
<evidence type="ECO:0000256" key="8">
    <source>
        <dbReference type="ARBA" id="ARBA00022692"/>
    </source>
</evidence>
<evidence type="ECO:0000256" key="14">
    <source>
        <dbReference type="ARBA" id="ARBA00032361"/>
    </source>
</evidence>